<organism evidence="1 2">
    <name type="scientific">Paenirhodobacter enshiensis</name>
    <dbReference type="NCBI Taxonomy" id="1105367"/>
    <lineage>
        <taxon>Bacteria</taxon>
        <taxon>Pseudomonadati</taxon>
        <taxon>Pseudomonadota</taxon>
        <taxon>Alphaproteobacteria</taxon>
        <taxon>Rhodobacterales</taxon>
        <taxon>Rhodobacter group</taxon>
        <taxon>Paenirhodobacter</taxon>
    </lineage>
</organism>
<sequence>MLTGIVPAGVDQQRIFEVKVAATSDSSLSSDLELIRFPKACCGSLSLEFEHFGFSHARRYDILAQALIAVPAGRKEIVPSMG</sequence>
<reference evidence="1 2" key="1">
    <citation type="submission" date="2014-03" db="EMBL/GenBank/DDBJ databases">
        <title>Genome of Paenirhodobacter enshiensis DW2-9.</title>
        <authorList>
            <person name="Wang D."/>
            <person name="Wang G."/>
        </authorList>
    </citation>
    <scope>NUCLEOTIDE SEQUENCE [LARGE SCALE GENOMIC DNA]</scope>
    <source>
        <strain evidence="1 2">DW2-9</strain>
    </source>
</reference>
<evidence type="ECO:0000313" key="1">
    <source>
        <dbReference type="EMBL" id="KFI24153.1"/>
    </source>
</evidence>
<evidence type="ECO:0000313" key="2">
    <source>
        <dbReference type="Proteomes" id="UP000028824"/>
    </source>
</evidence>
<dbReference type="EMBL" id="JFZB01000073">
    <property type="protein sequence ID" value="KFI24153.1"/>
    <property type="molecule type" value="Genomic_DNA"/>
</dbReference>
<dbReference type="AlphaFoldDB" id="A0A086XQ53"/>
<protein>
    <submittedName>
        <fullName evidence="1">Uncharacterized protein</fullName>
    </submittedName>
</protein>
<name>A0A086XQ53_9RHOB</name>
<gene>
    <name evidence="1" type="ORF">CG50_13755</name>
</gene>
<comment type="caution">
    <text evidence="1">The sequence shown here is derived from an EMBL/GenBank/DDBJ whole genome shotgun (WGS) entry which is preliminary data.</text>
</comment>
<keyword evidence="2" id="KW-1185">Reference proteome</keyword>
<dbReference type="Proteomes" id="UP000028824">
    <property type="component" value="Unassembled WGS sequence"/>
</dbReference>
<proteinExistence type="predicted"/>
<accession>A0A086XQ53</accession>